<feature type="transmembrane region" description="Helical" evidence="15">
    <location>
        <begin position="80"/>
        <end position="98"/>
    </location>
</feature>
<dbReference type="CDD" id="cd18598">
    <property type="entry name" value="ABC_6TM_MRP7_D1_like"/>
    <property type="match status" value="1"/>
</dbReference>
<dbReference type="GO" id="GO:0016887">
    <property type="term" value="F:ATP hydrolysis activity"/>
    <property type="evidence" value="ECO:0007669"/>
    <property type="project" value="InterPro"/>
</dbReference>
<evidence type="ECO:0000313" key="18">
    <source>
        <dbReference type="EMBL" id="SCU65344.1"/>
    </source>
</evidence>
<dbReference type="FunFam" id="3.40.50.300:FF:002145">
    <property type="entry name" value="ABC transporter (MsbA subfamily)"/>
    <property type="match status" value="1"/>
</dbReference>
<dbReference type="FunFam" id="1.20.1560.10:FF:000037">
    <property type="entry name" value="ATP-binding cassette subfamily C member 10"/>
    <property type="match status" value="1"/>
</dbReference>
<keyword evidence="12 15" id="KW-0472">Membrane</keyword>
<dbReference type="Gene3D" id="3.40.50.300">
    <property type="entry name" value="P-loop containing nucleotide triphosphate hydrolases"/>
    <property type="match status" value="2"/>
</dbReference>
<evidence type="ECO:0000256" key="1">
    <source>
        <dbReference type="ARBA" id="ARBA00004651"/>
    </source>
</evidence>
<evidence type="ECO:0000256" key="6">
    <source>
        <dbReference type="ARBA" id="ARBA00022692"/>
    </source>
</evidence>
<comment type="similarity">
    <text evidence="2">Belongs to the ABC transporter superfamily. ABCC family. Conjugate transporter (TC 3.A.1.208) subfamily.</text>
</comment>
<keyword evidence="8" id="KW-0547">Nucleotide-binding</keyword>
<dbReference type="PANTHER" id="PTHR24223:SF330">
    <property type="entry name" value="ATP-BINDING CASSETTE SUB-FAMILY C MEMBER 10"/>
    <property type="match status" value="1"/>
</dbReference>
<feature type="transmembrane region" description="Helical" evidence="15">
    <location>
        <begin position="382"/>
        <end position="406"/>
    </location>
</feature>
<keyword evidence="9" id="KW-0067">ATP-binding</keyword>
<evidence type="ECO:0000313" key="19">
    <source>
        <dbReference type="Proteomes" id="UP000195570"/>
    </source>
</evidence>
<dbReference type="SUPFAM" id="SSF52540">
    <property type="entry name" value="P-loop containing nucleoside triphosphate hydrolases"/>
    <property type="match status" value="2"/>
</dbReference>
<proteinExistence type="inferred from homology"/>
<evidence type="ECO:0000256" key="4">
    <source>
        <dbReference type="ARBA" id="ARBA00022448"/>
    </source>
</evidence>
<feature type="transmembrane region" description="Helical" evidence="15">
    <location>
        <begin position="49"/>
        <end position="68"/>
    </location>
</feature>
<keyword evidence="4" id="KW-0813">Transport</keyword>
<dbReference type="Gene3D" id="1.20.1560.10">
    <property type="entry name" value="ABC transporter type 1, transmembrane domain"/>
    <property type="match status" value="2"/>
</dbReference>
<feature type="transmembrane region" description="Helical" evidence="15">
    <location>
        <begin position="12"/>
        <end position="37"/>
    </location>
</feature>
<dbReference type="InterPro" id="IPR036640">
    <property type="entry name" value="ABC1_TM_sf"/>
</dbReference>
<accession>A0A1G4I0Z6</accession>
<keyword evidence="19" id="KW-1185">Reference proteome</keyword>
<evidence type="ECO:0000256" key="5">
    <source>
        <dbReference type="ARBA" id="ARBA00022475"/>
    </source>
</evidence>
<dbReference type="SUPFAM" id="SSF90123">
    <property type="entry name" value="ABC transporter transmembrane region"/>
    <property type="match status" value="2"/>
</dbReference>
<dbReference type="Pfam" id="PF00664">
    <property type="entry name" value="ABC_membrane"/>
    <property type="match status" value="2"/>
</dbReference>
<keyword evidence="10" id="KW-1278">Translocase</keyword>
<evidence type="ECO:0000256" key="10">
    <source>
        <dbReference type="ARBA" id="ARBA00022967"/>
    </source>
</evidence>
<dbReference type="GO" id="GO:0005886">
    <property type="term" value="C:plasma membrane"/>
    <property type="evidence" value="ECO:0007669"/>
    <property type="project" value="UniProtKB-SubCell"/>
</dbReference>
<dbReference type="InterPro" id="IPR011527">
    <property type="entry name" value="ABC1_TM_dom"/>
</dbReference>
<keyword evidence="7" id="KW-0677">Repeat</keyword>
<keyword evidence="11 15" id="KW-1133">Transmembrane helix</keyword>
<dbReference type="EMBL" id="CZPT02000281">
    <property type="protein sequence ID" value="SCU65344.1"/>
    <property type="molecule type" value="Genomic_DNA"/>
</dbReference>
<keyword evidence="6 15" id="KW-0812">Transmembrane</keyword>
<dbReference type="Pfam" id="PF00005">
    <property type="entry name" value="ABC_tran"/>
    <property type="match status" value="2"/>
</dbReference>
<dbReference type="PANTHER" id="PTHR24223">
    <property type="entry name" value="ATP-BINDING CASSETTE SUB-FAMILY C"/>
    <property type="match status" value="1"/>
</dbReference>
<dbReference type="InterPro" id="IPR050173">
    <property type="entry name" value="ABC_transporter_C-like"/>
</dbReference>
<feature type="transmembrane region" description="Helical" evidence="15">
    <location>
        <begin position="138"/>
        <end position="160"/>
    </location>
</feature>
<dbReference type="RefSeq" id="XP_067076955.1">
    <property type="nucleotide sequence ID" value="XM_067220854.1"/>
</dbReference>
<evidence type="ECO:0000259" key="17">
    <source>
        <dbReference type="PROSITE" id="PS50929"/>
    </source>
</evidence>
<reference evidence="18" key="1">
    <citation type="submission" date="2016-09" db="EMBL/GenBank/DDBJ databases">
        <authorList>
            <person name="Hebert L."/>
            <person name="Moumen B."/>
        </authorList>
    </citation>
    <scope>NUCLEOTIDE SEQUENCE [LARGE SCALE GENOMIC DNA]</scope>
    <source>
        <strain evidence="18">OVI</strain>
    </source>
</reference>
<dbReference type="InterPro" id="IPR003593">
    <property type="entry name" value="AAA+_ATPase"/>
</dbReference>
<dbReference type="VEuPathDB" id="TriTrypDB:TEOVI_000666100"/>
<feature type="transmembrane region" description="Helical" evidence="15">
    <location>
        <begin position="473"/>
        <end position="500"/>
    </location>
</feature>
<keyword evidence="13" id="KW-0325">Glycoprotein</keyword>
<gene>
    <name evidence="18" type="ORF">TEOVI_000666100</name>
</gene>
<dbReference type="InterPro" id="IPR027417">
    <property type="entry name" value="P-loop_NTPase"/>
</dbReference>
<feature type="domain" description="ABC transmembrane type-1" evidence="17">
    <location>
        <begin position="246"/>
        <end position="524"/>
    </location>
</feature>
<dbReference type="PROSITE" id="PS50893">
    <property type="entry name" value="ABC_TRANSPORTER_2"/>
    <property type="match status" value="2"/>
</dbReference>
<evidence type="ECO:0000256" key="15">
    <source>
        <dbReference type="SAM" id="Phobius"/>
    </source>
</evidence>
<dbReference type="GeneID" id="92380595"/>
<feature type="domain" description="ABC transmembrane type-1" evidence="17">
    <location>
        <begin position="954"/>
        <end position="1232"/>
    </location>
</feature>
<dbReference type="InterPro" id="IPR003439">
    <property type="entry name" value="ABC_transporter-like_ATP-bd"/>
</dbReference>
<feature type="domain" description="ABC transporter" evidence="16">
    <location>
        <begin position="1271"/>
        <end position="1498"/>
    </location>
</feature>
<evidence type="ECO:0000256" key="2">
    <source>
        <dbReference type="ARBA" id="ARBA00009726"/>
    </source>
</evidence>
<protein>
    <recommendedName>
        <fullName evidence="3">ABC-type xenobiotic transporter</fullName>
        <ecNumber evidence="3">7.6.2.2</ecNumber>
    </recommendedName>
</protein>
<dbReference type="Proteomes" id="UP000195570">
    <property type="component" value="Unassembled WGS sequence"/>
</dbReference>
<feature type="domain" description="ABC transporter" evidence="16">
    <location>
        <begin position="642"/>
        <end position="872"/>
    </location>
</feature>
<dbReference type="SMART" id="SM00382">
    <property type="entry name" value="AAA"/>
    <property type="match status" value="2"/>
</dbReference>
<sequence length="1503" mass="164452">MTTKNRPIEEAAAVYILRIIHTILLWLGVTLGSVLVVCSQPRFVPIRTAISSFVYLLASLCVIFVSILELKGHISTISGVTHWMDRVGCSYWFLLLFIRCIKPSHAVEWVASALLPLLVLTEWAVVTTYILISSTYHPVITVDLFLTVLHTVVFTAFVGLDRLMISDITVIFSAARAAQDADAVEACGGNMGMSRSGPGSFRSDDMLELSHELQSSASSYSSALCRGNSRCYILRVVARRWGGTYAVLVFVRLLYEFGGLLPAHLLRILVDNLSVVENKHGKKHGSDGLCMASVMIVVIIAYNLICTFLRAHYRVALQKIVLYTRGLLTSELFRCTLCRRKHLFDGRTQGDIMNHLSLDVARVADAASSFNDLWALPLQLSLALYLLYIQISFAFVAGVVVSVALIPINMWLTKRIQGVMSELMRENDERVLRITEIVRNIIYVKMCGWSQLVQQWVKESRDRYLVHLRWLKYLDAFCVFFWATTPTLVSLVTFITFILMGGELTPGKAVTALALFNSLTMPLNAYPCVINGLVESYVSWCRLSPFLVMRPDACHGDLYGFASGESDSGTKMFTEITEEYQDMVVSSEEMPCASSLNEIQPLLQAKGCVGEMRRQRLAGIHGLPHPFRRNHDLLIDIRSGVIRLNTQGGAGLPRPSFMLHIPTFQATSGQLIAVVGVSGSGKSTFLDGLAGEHLIDPNDATGHAAVSRFSTAYVEQQPFLMSGTLRENILMGLMYDSVRYEAVINAVALTQDLQTCFYPDGDTFLVGDRGIRLSGGQRARVALARALYAGKELYLIDDILGCLDPTVARHIVTNALVGSAKSGSCVIVATHNQELVERADVVYRCVEGQLLFSQRLVKTAATTVAEPSSPAAKPHATQQHVALANNEKGHGKVGNVLGDVPWPSSDSSPARAPVATPESGSIEAAEVLETSKHGTLAWETLACYIGRVGWRLSAFIIISAALMQISRNAGDQYVVTWAKSGDGNTTRFIWSLAILAGVNSVLALARGFSFAFGGLRAAKRLHNELLGHVMSATFTFFSDTPPGRIINRLCGDTYTIDDSLPFIMNILLAQTFLLCGAVVVILLNSSSLLIVTLIPVSVLYHRIQCPYRASSRELRRLEEAANAPLLDTMRDALDGGVVIRSLGGRVVMSHLRRASRNTDLLLRVKFNSMLLGAWFTIRLELVGLLPLIFVGGTAIYYHGSASAPFIGLALAYVQPLTSYVGGLLGAFASTETELISVERVRQYFSLASEEPRTLGMFFSPPLSNWPSGGQVVLSNVSMRYDPSGPEVLRSLSFHVNAGEKVAIVGRTGAGKSSIFSALLRLVEIESGSIHIDGYDTRRLPLEVLRTRLSVLPQQPFIFSGSLRQNIDPFGLHSEDAVRDVATSVKLDGVALDYNVTDSSRVSGGQRHLIALARVILQRSPLLLLDEPTAQSSAEAEAALWSSLAEHLRSTTVLCITHKLSHIDFFDRVIVIENGHVASDGTVAQLRAASVWPFSSPNADASLT</sequence>
<evidence type="ECO:0000256" key="11">
    <source>
        <dbReference type="ARBA" id="ARBA00022989"/>
    </source>
</evidence>
<dbReference type="PROSITE" id="PS00211">
    <property type="entry name" value="ABC_TRANSPORTER_1"/>
    <property type="match status" value="1"/>
</dbReference>
<feature type="transmembrane region" description="Helical" evidence="15">
    <location>
        <begin position="988"/>
        <end position="1012"/>
    </location>
</feature>
<feature type="transmembrane region" description="Helical" evidence="15">
    <location>
        <begin position="1169"/>
        <end position="1189"/>
    </location>
</feature>
<dbReference type="GO" id="GO:0005524">
    <property type="term" value="F:ATP binding"/>
    <property type="evidence" value="ECO:0007669"/>
    <property type="project" value="UniProtKB-KW"/>
</dbReference>
<evidence type="ECO:0000256" key="7">
    <source>
        <dbReference type="ARBA" id="ARBA00022737"/>
    </source>
</evidence>
<dbReference type="InterPro" id="IPR017871">
    <property type="entry name" value="ABC_transporter-like_CS"/>
</dbReference>
<evidence type="ECO:0000256" key="13">
    <source>
        <dbReference type="ARBA" id="ARBA00023180"/>
    </source>
</evidence>
<evidence type="ECO:0000256" key="9">
    <source>
        <dbReference type="ARBA" id="ARBA00022840"/>
    </source>
</evidence>
<name>A0A1G4I0Z6_TRYEQ</name>
<evidence type="ECO:0000259" key="16">
    <source>
        <dbReference type="PROSITE" id="PS50893"/>
    </source>
</evidence>
<comment type="subcellular location">
    <subcellularLocation>
        <location evidence="1">Cell membrane</location>
        <topology evidence="1">Multi-pass membrane protein</topology>
    </subcellularLocation>
</comment>
<feature type="transmembrane region" description="Helical" evidence="15">
    <location>
        <begin position="289"/>
        <end position="313"/>
    </location>
</feature>
<dbReference type="PROSITE" id="PS50929">
    <property type="entry name" value="ABC_TM1F"/>
    <property type="match status" value="2"/>
</dbReference>
<feature type="transmembrane region" description="Helical" evidence="15">
    <location>
        <begin position="110"/>
        <end position="132"/>
    </location>
</feature>
<dbReference type="EC" id="7.6.2.2" evidence="3"/>
<evidence type="ECO:0000256" key="8">
    <source>
        <dbReference type="ARBA" id="ARBA00022741"/>
    </source>
</evidence>
<dbReference type="GO" id="GO:0008559">
    <property type="term" value="F:ABC-type xenobiotic transporter activity"/>
    <property type="evidence" value="ECO:0007669"/>
    <property type="project" value="UniProtKB-EC"/>
</dbReference>
<evidence type="ECO:0000256" key="14">
    <source>
        <dbReference type="ARBA" id="ARBA00034018"/>
    </source>
</evidence>
<comment type="caution">
    <text evidence="18">The sequence shown here is derived from an EMBL/GenBank/DDBJ whole genome shotgun (WGS) entry which is preliminary data.</text>
</comment>
<organism evidence="18 19">
    <name type="scientific">Trypanosoma equiperdum</name>
    <dbReference type="NCBI Taxonomy" id="5694"/>
    <lineage>
        <taxon>Eukaryota</taxon>
        <taxon>Discoba</taxon>
        <taxon>Euglenozoa</taxon>
        <taxon>Kinetoplastea</taxon>
        <taxon>Metakinetoplastina</taxon>
        <taxon>Trypanosomatida</taxon>
        <taxon>Trypanosomatidae</taxon>
        <taxon>Trypanosoma</taxon>
    </lineage>
</organism>
<evidence type="ECO:0000256" key="3">
    <source>
        <dbReference type="ARBA" id="ARBA00012191"/>
    </source>
</evidence>
<keyword evidence="5" id="KW-1003">Cell membrane</keyword>
<comment type="catalytic activity">
    <reaction evidence="14">
        <text>ATP + H2O + xenobioticSide 1 = ADP + phosphate + xenobioticSide 2.</text>
        <dbReference type="EC" id="7.6.2.2"/>
    </reaction>
</comment>
<dbReference type="CDD" id="cd18605">
    <property type="entry name" value="ABC_6TM_MRP7_D2_like"/>
    <property type="match status" value="1"/>
</dbReference>
<evidence type="ECO:0000256" key="12">
    <source>
        <dbReference type="ARBA" id="ARBA00023136"/>
    </source>
</evidence>